<name>A0A1G6QX52_9PSEU</name>
<dbReference type="AlphaFoldDB" id="A0A1G6QX52"/>
<dbReference type="PROSITE" id="PS01124">
    <property type="entry name" value="HTH_ARAC_FAMILY_2"/>
    <property type="match status" value="1"/>
</dbReference>
<sequence>MAPGVRADRDTARLWRPDIPGVEVLHARFRRHAYPRHAHDATTVALMDSGTAAFQCEGAEFAAPAGSAFMINPGAVHTGRSATPEGYRYRVLYLTEEAFSTLLPGKPGKLTFPARHTVVQDRELLTALDHTNRVLAMSGQRLAQEESLLRLGLALRRFADAPPVARASGRGHRAVATVRDYLESDPAARISLTELAWLASTSPYRLVRLFAAELGMPPHAYQVELRVRLARRLLESGARVATAASEAGFCDQAHLTRVFKRYTGVTPGQFAQAARANRPRRLAP</sequence>
<dbReference type="InterPro" id="IPR009057">
    <property type="entry name" value="Homeodomain-like_sf"/>
</dbReference>
<evidence type="ECO:0000313" key="7">
    <source>
        <dbReference type="Proteomes" id="UP000199501"/>
    </source>
</evidence>
<dbReference type="RefSeq" id="WP_091450451.1">
    <property type="nucleotide sequence ID" value="NZ_FMZZ01000006.1"/>
</dbReference>
<dbReference type="PROSITE" id="PS00041">
    <property type="entry name" value="HTH_ARAC_FAMILY_1"/>
    <property type="match status" value="1"/>
</dbReference>
<evidence type="ECO:0000256" key="1">
    <source>
        <dbReference type="ARBA" id="ARBA00023015"/>
    </source>
</evidence>
<dbReference type="InterPro" id="IPR037923">
    <property type="entry name" value="HTH-like"/>
</dbReference>
<keyword evidence="4" id="KW-0804">Transcription</keyword>
<evidence type="ECO:0000256" key="2">
    <source>
        <dbReference type="ARBA" id="ARBA00023125"/>
    </source>
</evidence>
<dbReference type="PANTHER" id="PTHR46796:SF2">
    <property type="entry name" value="TRANSCRIPTIONAL REGULATORY PROTEIN"/>
    <property type="match status" value="1"/>
</dbReference>
<evidence type="ECO:0000256" key="4">
    <source>
        <dbReference type="ARBA" id="ARBA00023163"/>
    </source>
</evidence>
<dbReference type="InterPro" id="IPR003313">
    <property type="entry name" value="AraC-bd"/>
</dbReference>
<dbReference type="EMBL" id="FMZZ01000006">
    <property type="protein sequence ID" value="SDC97049.1"/>
    <property type="molecule type" value="Genomic_DNA"/>
</dbReference>
<dbReference type="PANTHER" id="PTHR46796">
    <property type="entry name" value="HTH-TYPE TRANSCRIPTIONAL ACTIVATOR RHAS-RELATED"/>
    <property type="match status" value="1"/>
</dbReference>
<keyword evidence="3" id="KW-0010">Activator</keyword>
<evidence type="ECO:0000313" key="6">
    <source>
        <dbReference type="EMBL" id="SDC97049.1"/>
    </source>
</evidence>
<evidence type="ECO:0000256" key="3">
    <source>
        <dbReference type="ARBA" id="ARBA00023159"/>
    </source>
</evidence>
<dbReference type="InterPro" id="IPR018060">
    <property type="entry name" value="HTH_AraC"/>
</dbReference>
<proteinExistence type="predicted"/>
<feature type="domain" description="HTH araC/xylS-type" evidence="5">
    <location>
        <begin position="176"/>
        <end position="273"/>
    </location>
</feature>
<keyword evidence="1" id="KW-0805">Transcription regulation</keyword>
<dbReference type="SUPFAM" id="SSF46689">
    <property type="entry name" value="Homeodomain-like"/>
    <property type="match status" value="2"/>
</dbReference>
<dbReference type="GO" id="GO:0003700">
    <property type="term" value="F:DNA-binding transcription factor activity"/>
    <property type="evidence" value="ECO:0007669"/>
    <property type="project" value="InterPro"/>
</dbReference>
<dbReference type="InterPro" id="IPR018062">
    <property type="entry name" value="HTH_AraC-typ_CS"/>
</dbReference>
<keyword evidence="2 6" id="KW-0238">DNA-binding</keyword>
<dbReference type="Gene3D" id="1.10.10.60">
    <property type="entry name" value="Homeodomain-like"/>
    <property type="match status" value="2"/>
</dbReference>
<dbReference type="STRING" id="1271860.SAMN05216174_10622"/>
<dbReference type="SMART" id="SM00342">
    <property type="entry name" value="HTH_ARAC"/>
    <property type="match status" value="1"/>
</dbReference>
<dbReference type="InterPro" id="IPR050204">
    <property type="entry name" value="AraC_XylS_family_regulators"/>
</dbReference>
<keyword evidence="7" id="KW-1185">Reference proteome</keyword>
<dbReference type="Pfam" id="PF02311">
    <property type="entry name" value="AraC_binding"/>
    <property type="match status" value="1"/>
</dbReference>
<dbReference type="OrthoDB" id="2060755at2"/>
<protein>
    <submittedName>
        <fullName evidence="6">AraC-type DNA-binding protein</fullName>
    </submittedName>
</protein>
<dbReference type="SUPFAM" id="SSF51215">
    <property type="entry name" value="Regulatory protein AraC"/>
    <property type="match status" value="1"/>
</dbReference>
<dbReference type="Proteomes" id="UP000199501">
    <property type="component" value="Unassembled WGS sequence"/>
</dbReference>
<dbReference type="InterPro" id="IPR014710">
    <property type="entry name" value="RmlC-like_jellyroll"/>
</dbReference>
<accession>A0A1G6QX52</accession>
<gene>
    <name evidence="6" type="ORF">SAMN05216174_10622</name>
</gene>
<evidence type="ECO:0000259" key="5">
    <source>
        <dbReference type="PROSITE" id="PS01124"/>
    </source>
</evidence>
<reference evidence="7" key="1">
    <citation type="submission" date="2016-10" db="EMBL/GenBank/DDBJ databases">
        <authorList>
            <person name="Varghese N."/>
            <person name="Submissions S."/>
        </authorList>
    </citation>
    <scope>NUCLEOTIDE SEQUENCE [LARGE SCALE GENOMIC DNA]</scope>
    <source>
        <strain evidence="7">IBRC-M 10403</strain>
    </source>
</reference>
<dbReference type="Gene3D" id="2.60.120.10">
    <property type="entry name" value="Jelly Rolls"/>
    <property type="match status" value="1"/>
</dbReference>
<dbReference type="Pfam" id="PF12833">
    <property type="entry name" value="HTH_18"/>
    <property type="match status" value="1"/>
</dbReference>
<organism evidence="6 7">
    <name type="scientific">Actinokineospora iranica</name>
    <dbReference type="NCBI Taxonomy" id="1271860"/>
    <lineage>
        <taxon>Bacteria</taxon>
        <taxon>Bacillati</taxon>
        <taxon>Actinomycetota</taxon>
        <taxon>Actinomycetes</taxon>
        <taxon>Pseudonocardiales</taxon>
        <taxon>Pseudonocardiaceae</taxon>
        <taxon>Actinokineospora</taxon>
    </lineage>
</organism>
<dbReference type="GO" id="GO:0043565">
    <property type="term" value="F:sequence-specific DNA binding"/>
    <property type="evidence" value="ECO:0007669"/>
    <property type="project" value="InterPro"/>
</dbReference>